<protein>
    <recommendedName>
        <fullName evidence="3">DUF4192 family protein</fullName>
    </recommendedName>
</protein>
<dbReference type="EMBL" id="JBHTIR010004351">
    <property type="protein sequence ID" value="MFD0857081.1"/>
    <property type="molecule type" value="Genomic_DNA"/>
</dbReference>
<feature type="non-terminal residue" evidence="1">
    <location>
        <position position="1"/>
    </location>
</feature>
<evidence type="ECO:0000313" key="2">
    <source>
        <dbReference type="Proteomes" id="UP001597083"/>
    </source>
</evidence>
<accession>A0ABW3CRN3</accession>
<comment type="caution">
    <text evidence="1">The sequence shown here is derived from an EMBL/GenBank/DDBJ whole genome shotgun (WGS) entry which is preliminary data.</text>
</comment>
<keyword evidence="2" id="KW-1185">Reference proteome</keyword>
<evidence type="ECO:0000313" key="1">
    <source>
        <dbReference type="EMBL" id="MFD0857081.1"/>
    </source>
</evidence>
<evidence type="ECO:0008006" key="3">
    <source>
        <dbReference type="Google" id="ProtNLM"/>
    </source>
</evidence>
<organism evidence="1 2">
    <name type="scientific">Actinomadura adrarensis</name>
    <dbReference type="NCBI Taxonomy" id="1819600"/>
    <lineage>
        <taxon>Bacteria</taxon>
        <taxon>Bacillati</taxon>
        <taxon>Actinomycetota</taxon>
        <taxon>Actinomycetes</taxon>
        <taxon>Streptosporangiales</taxon>
        <taxon>Thermomonosporaceae</taxon>
        <taxon>Actinomadura</taxon>
    </lineage>
</organism>
<proteinExistence type="predicted"/>
<gene>
    <name evidence="1" type="ORF">ACFQ07_33045</name>
</gene>
<dbReference type="Proteomes" id="UP001597083">
    <property type="component" value="Unassembled WGS sequence"/>
</dbReference>
<reference evidence="2" key="1">
    <citation type="journal article" date="2019" name="Int. J. Syst. Evol. Microbiol.">
        <title>The Global Catalogue of Microorganisms (GCM) 10K type strain sequencing project: providing services to taxonomists for standard genome sequencing and annotation.</title>
        <authorList>
            <consortium name="The Broad Institute Genomics Platform"/>
            <consortium name="The Broad Institute Genome Sequencing Center for Infectious Disease"/>
            <person name="Wu L."/>
            <person name="Ma J."/>
        </authorList>
    </citation>
    <scope>NUCLEOTIDE SEQUENCE [LARGE SCALE GENOMIC DNA]</scope>
    <source>
        <strain evidence="2">JCM 31696</strain>
    </source>
</reference>
<sequence>IELIESGAQPFLLAVPTDATGALDAATLVNRIAELEKLDVTPAPIDLAQALLRVTITTDARVLRAAEDLRSHAGRELARWLSEGGLPHQNSTPQDWPEPEPRWVYPARPALDTRLPAPAAALLGPEVWNGFFAAPFWVAQLPHHRDEAAARIETCPGTMLVPLAESGGPAGFAVYDQIMGHLESDSVPAVDAFLLLAVRGDLDIELFATLLHVRLRSKGCRTNRIIDALRMAAETGAYATVWSVLEHALPVLLRDEPIRTAGALLALAIECASKCGAKGRIPEVDALAARKGSTQTVKNAMLLRDILN</sequence>
<name>A0ABW3CRN3_9ACTN</name>